<organism evidence="1 2">
    <name type="scientific">Spodoptera exigua</name>
    <name type="common">Beet armyworm</name>
    <name type="synonym">Noctua fulgens</name>
    <dbReference type="NCBI Taxonomy" id="7107"/>
    <lineage>
        <taxon>Eukaryota</taxon>
        <taxon>Metazoa</taxon>
        <taxon>Ecdysozoa</taxon>
        <taxon>Arthropoda</taxon>
        <taxon>Hexapoda</taxon>
        <taxon>Insecta</taxon>
        <taxon>Pterygota</taxon>
        <taxon>Neoptera</taxon>
        <taxon>Endopterygota</taxon>
        <taxon>Lepidoptera</taxon>
        <taxon>Glossata</taxon>
        <taxon>Ditrysia</taxon>
        <taxon>Noctuoidea</taxon>
        <taxon>Noctuidae</taxon>
        <taxon>Amphipyrinae</taxon>
        <taxon>Spodoptera</taxon>
    </lineage>
</organism>
<name>A0A835GQA1_SPOEX</name>
<protein>
    <submittedName>
        <fullName evidence="1">Uncharacterized protein</fullName>
    </submittedName>
</protein>
<accession>A0A835GQA1</accession>
<gene>
    <name evidence="1" type="ORF">HW555_002686</name>
</gene>
<comment type="caution">
    <text evidence="1">The sequence shown here is derived from an EMBL/GenBank/DDBJ whole genome shotgun (WGS) entry which is preliminary data.</text>
</comment>
<dbReference type="AlphaFoldDB" id="A0A835GQA1"/>
<dbReference type="Proteomes" id="UP000648187">
    <property type="component" value="Unassembled WGS sequence"/>
</dbReference>
<keyword evidence="2" id="KW-1185">Reference proteome</keyword>
<sequence length="108" mass="12937">MEYFFGTGCVFRNKQFVMHSHHKGKDLVGTSVVRSRWDGLPVPRCLRITATGPHADMIRFRPYSFAVCYRVLLLTLTRGLNYEYYYYDWYIPAEMTADLDWDLYYYHV</sequence>
<evidence type="ECO:0000313" key="1">
    <source>
        <dbReference type="EMBL" id="KAF9421471.1"/>
    </source>
</evidence>
<evidence type="ECO:0000313" key="2">
    <source>
        <dbReference type="Proteomes" id="UP000648187"/>
    </source>
</evidence>
<proteinExistence type="predicted"/>
<reference evidence="1" key="1">
    <citation type="submission" date="2020-08" db="EMBL/GenBank/DDBJ databases">
        <title>Spodoptera exigua strain:BAW_Kor-Di-RS1 Genome sequencing and assembly.</title>
        <authorList>
            <person name="Kim J."/>
            <person name="Nam H.Y."/>
            <person name="Kwon M."/>
            <person name="Choi J.H."/>
            <person name="Cho S.R."/>
            <person name="Kim G.-H."/>
        </authorList>
    </citation>
    <scope>NUCLEOTIDE SEQUENCE</scope>
    <source>
        <strain evidence="1">BAW_Kor-Di-RS1</strain>
        <tissue evidence="1">Whole-body</tissue>
    </source>
</reference>
<dbReference type="EMBL" id="JACKWZ010000024">
    <property type="protein sequence ID" value="KAF9421471.1"/>
    <property type="molecule type" value="Genomic_DNA"/>
</dbReference>